<dbReference type="PROSITE" id="PS51318">
    <property type="entry name" value="TAT"/>
    <property type="match status" value="1"/>
</dbReference>
<dbReference type="InterPro" id="IPR029052">
    <property type="entry name" value="Metallo-depent_PP-like"/>
</dbReference>
<dbReference type="SUPFAM" id="SSF56300">
    <property type="entry name" value="Metallo-dependent phosphatases"/>
    <property type="match status" value="1"/>
</dbReference>
<evidence type="ECO:0000313" key="5">
    <source>
        <dbReference type="Proteomes" id="UP001301653"/>
    </source>
</evidence>
<reference evidence="4 5" key="1">
    <citation type="submission" date="2023-12" db="EMBL/GenBank/DDBJ databases">
        <title>Stenotrophomonas guangdongensis sp. nov., isolated from wilted pepper plants (Capsicum annuum).</title>
        <authorList>
            <person name="Qiu M."/>
            <person name="Li Y."/>
            <person name="Liu Q."/>
            <person name="Zhang X."/>
            <person name="Huang Y."/>
            <person name="Guo R."/>
            <person name="Hu M."/>
            <person name="Zhou J."/>
            <person name="Zhou X."/>
        </authorList>
    </citation>
    <scope>NUCLEOTIDE SEQUENCE [LARGE SCALE GENOMIC DNA]</scope>
    <source>
        <strain evidence="4 5">MH1</strain>
    </source>
</reference>
<keyword evidence="1" id="KW-0732">Signal</keyword>
<evidence type="ECO:0000256" key="1">
    <source>
        <dbReference type="SAM" id="SignalP"/>
    </source>
</evidence>
<keyword evidence="5" id="KW-1185">Reference proteome</keyword>
<evidence type="ECO:0000313" key="4">
    <source>
        <dbReference type="EMBL" id="MEA5668053.1"/>
    </source>
</evidence>
<dbReference type="InterPro" id="IPR006311">
    <property type="entry name" value="TAT_signal"/>
</dbReference>
<dbReference type="RefSeq" id="WP_323438844.1">
    <property type="nucleotide sequence ID" value="NZ_JAYFUH010000182.1"/>
</dbReference>
<name>A0ABU5V3W0_9GAMM</name>
<feature type="domain" description="PhoD-like phosphatase metallophosphatase" evidence="2">
    <location>
        <begin position="164"/>
        <end position="497"/>
    </location>
</feature>
<dbReference type="Gene3D" id="2.60.40.380">
    <property type="entry name" value="Purple acid phosphatase-like, N-terminal"/>
    <property type="match status" value="1"/>
</dbReference>
<dbReference type="Gene3D" id="3.60.21.70">
    <property type="entry name" value="PhoD-like phosphatase"/>
    <property type="match status" value="1"/>
</dbReference>
<dbReference type="Pfam" id="PF16655">
    <property type="entry name" value="PhoD_N"/>
    <property type="match status" value="1"/>
</dbReference>
<dbReference type="InterPro" id="IPR038607">
    <property type="entry name" value="PhoD-like_sf"/>
</dbReference>
<dbReference type="CDD" id="cd07389">
    <property type="entry name" value="MPP_PhoD"/>
    <property type="match status" value="1"/>
</dbReference>
<evidence type="ECO:0000259" key="3">
    <source>
        <dbReference type="Pfam" id="PF16655"/>
    </source>
</evidence>
<proteinExistence type="predicted"/>
<dbReference type="EMBL" id="JAYFUH010000182">
    <property type="protein sequence ID" value="MEA5668053.1"/>
    <property type="molecule type" value="Genomic_DNA"/>
</dbReference>
<organism evidence="4 5">
    <name type="scientific">Stenotrophomonas capsici</name>
    <dbReference type="NCBI Taxonomy" id="3110230"/>
    <lineage>
        <taxon>Bacteria</taxon>
        <taxon>Pseudomonadati</taxon>
        <taxon>Pseudomonadota</taxon>
        <taxon>Gammaproteobacteria</taxon>
        <taxon>Lysobacterales</taxon>
        <taxon>Lysobacteraceae</taxon>
        <taxon>Stenotrophomonas</taxon>
    </lineage>
</organism>
<dbReference type="InterPro" id="IPR052900">
    <property type="entry name" value="Phospholipid_Metab_Enz"/>
</dbReference>
<sequence length="531" mass="59251">MDKINRRRFLALSGLATAGAWMGTAAALAAELDAKALNPRNLLATPRFAGTPFTLGVASGDPAPDGMVLWTRLATEPLQYGGGMPARPLIVDWQLADDAGMRRVLRSGSALAHPELGHSVHVELEGLAPGRPYWYRFSIAGHASATGCTRTLPSPTAEVDRVRFAVAGCQHYEEGHYTAWRCIAEEPLDFVFHYGDYIYEGESQPGVRRMNGQPFTNLRNHVGPQTYTLDDYRRRYAQYHSDADLQAAHAAAPWFVTFDDHEVDNNWAGAEDQDGTPGELFLLRRAQAFQAYYENMPLRRSAFPRDGHMQMYRRARYGTLMDLHLLDTRQYRSRQVDMTQRALVESSERSIVGAAQERWLFDGLSDATPRWHTIAHQVSLGNYLREKDGVLVSSDDQWSGYLDSRRRLLDHIQRVGFGNVVTACGDAHRHYASDLVQDNADSGVISSEFLATSITSGGDGQGEDALARNLLQHSPHLKATTDKRGYVLCDVTRDHWIGDMKTLDQVMQPGGKLESWRRYAIAHGRPGLQPA</sequence>
<comment type="caution">
    <text evidence="4">The sequence shown here is derived from an EMBL/GenBank/DDBJ whole genome shotgun (WGS) entry which is preliminary data.</text>
</comment>
<gene>
    <name evidence="4" type="ORF">VA603_10955</name>
</gene>
<dbReference type="Pfam" id="PF09423">
    <property type="entry name" value="PhoD"/>
    <property type="match status" value="1"/>
</dbReference>
<feature type="chain" id="PRO_5047141300" evidence="1">
    <location>
        <begin position="30"/>
        <end position="531"/>
    </location>
</feature>
<dbReference type="PANTHER" id="PTHR43606">
    <property type="entry name" value="PHOSPHATASE, PUTATIVE (AFU_ORTHOLOGUE AFUA_6G08710)-RELATED"/>
    <property type="match status" value="1"/>
</dbReference>
<feature type="signal peptide" evidence="1">
    <location>
        <begin position="1"/>
        <end position="29"/>
    </location>
</feature>
<dbReference type="InterPro" id="IPR032093">
    <property type="entry name" value="PhoD_N"/>
</dbReference>
<feature type="domain" description="Phospholipase D N-terminal" evidence="3">
    <location>
        <begin position="55"/>
        <end position="151"/>
    </location>
</feature>
<accession>A0ABU5V3W0</accession>
<protein>
    <submittedName>
        <fullName evidence="4">Alkaline phosphatase D family protein</fullName>
    </submittedName>
</protein>
<dbReference type="PANTHER" id="PTHR43606:SF2">
    <property type="entry name" value="ALKALINE PHOSPHATASE FAMILY PROTEIN (AFU_ORTHOLOGUE AFUA_5G03860)"/>
    <property type="match status" value="1"/>
</dbReference>
<evidence type="ECO:0000259" key="2">
    <source>
        <dbReference type="Pfam" id="PF09423"/>
    </source>
</evidence>
<dbReference type="Proteomes" id="UP001301653">
    <property type="component" value="Unassembled WGS sequence"/>
</dbReference>
<dbReference type="InterPro" id="IPR018946">
    <property type="entry name" value="PhoD-like_MPP"/>
</dbReference>